<comment type="caution">
    <text evidence="2">The sequence shown here is derived from an EMBL/GenBank/DDBJ whole genome shotgun (WGS) entry which is preliminary data.</text>
</comment>
<protein>
    <recommendedName>
        <fullName evidence="1">BROMI C-terminal Rab TBC-like domain-containing protein</fullName>
    </recommendedName>
</protein>
<keyword evidence="3" id="KW-1185">Reference proteome</keyword>
<sequence length="1055" mass="119526">MAQKLQEERQYASEAILYGTSYAESSGDRDSRSSSVGLDALCVDTSSLHDDIASSTRSSPESCMSACNALQSAHVSEKLNGAASIAKLSIVRIIHNEPMCESVCKALIQHGFWSDNEVVHTTCCSQFLAIIERMENVSLLMDVFFLLVDSLRNAIERQANQLTYFDFVAKHPKAQTLIPTIRILERMLHRLPEEWSHSSPKVHARVYQSTFSLLLLPFTHSPSPIVLTIMASLHAEKDHKMHWFQLWLCRSPYRQQIGCSVRESGFWNAIWDRIDVCQPLEMLQPSVGPLETVGRNVMREIFHLLAICAEYEKSCGILRIGSSESVSIDSKDSQSLEFQTFDSENDTIFHLSGESISVTNETNDVLHGLMKTLFVWFDRCVCESSDLLPVEDIRWLPFRPNKAQSSTLSVVKYIQKHTSESDLFIHQHLVAAWYLIAVEHQTSPLTDSDVLSFFAKAWKRTVKSAICVAELPPVHKWDSAFLVRNASILIESEFCDCFKDALEWCDTESIDSLKLKAELSKSLIHMCRSSTALSDFFMLEASDDAFVREFLSMRAHSDSLANWLQIDGCLPLLSFQPLFNALWSMGTFSECFTEVNAILSSLLQHLETSVMVQFGWEECPAFLCERRNAFTALLCVLSSPLLSLWEDRSPSFFEQFVRDSITFHFVERSCASFHTVGQDVCVLRLRLLLAVTNCVFGCHRIASLVNTLDPITLLQDDEGLTGCHRLADRLLVATSKRQWQGKGSNQAKAQEPKVFDQMLYQTLMTYLNSAQVEGSVSMESVCDYVWALVTEVGASELDTIDLNRIVSNVMIAIVKCVKPPKTHNITENCDLDVRVASKYQWGKRILEMFCSPIDLALSMERWTFMCQRSAPDCFTVAIVIMTTSKDLKCDILRLSECVQLECSSTTARNGSFEANRTLSKAVEWIVAVEAPQVLQLIAACNGSVLSMIVRWRNQMFWRCVPWSNVAMMTLLLAVYGPEFQVYIYVAFILHLQASMAEIAAQQPIHAPQRSSPFGYLELSKLSLESFDLIQWRKQILTWQSRHHHDVRKMLTYLAR</sequence>
<organism evidence="2 3">
    <name type="scientific">Albugo candida</name>
    <dbReference type="NCBI Taxonomy" id="65357"/>
    <lineage>
        <taxon>Eukaryota</taxon>
        <taxon>Sar</taxon>
        <taxon>Stramenopiles</taxon>
        <taxon>Oomycota</taxon>
        <taxon>Peronosporomycetes</taxon>
        <taxon>Albuginales</taxon>
        <taxon>Albuginaceae</taxon>
        <taxon>Albugo</taxon>
    </lineage>
</organism>
<reference evidence="2 3" key="1">
    <citation type="submission" date="2012-05" db="EMBL/GenBank/DDBJ databases">
        <title>Recombination and specialization in a pathogen metapopulation.</title>
        <authorList>
            <person name="Gardiner A."/>
            <person name="Kemen E."/>
            <person name="Schultz-Larsen T."/>
            <person name="MacLean D."/>
            <person name="Van Oosterhout C."/>
            <person name="Jones J.D.G."/>
        </authorList>
    </citation>
    <scope>NUCLEOTIDE SEQUENCE [LARGE SCALE GENOMIC DNA]</scope>
    <source>
        <strain evidence="2 3">Ac Nc2</strain>
    </source>
</reference>
<evidence type="ECO:0000313" key="3">
    <source>
        <dbReference type="Proteomes" id="UP000053237"/>
    </source>
</evidence>
<feature type="domain" description="BROMI C-terminal Rab TBC-like" evidence="1">
    <location>
        <begin position="919"/>
        <end position="999"/>
    </location>
</feature>
<dbReference type="Proteomes" id="UP000053237">
    <property type="component" value="Unassembled WGS sequence"/>
</dbReference>
<accession>A0A024GS22</accession>
<evidence type="ECO:0000313" key="2">
    <source>
        <dbReference type="EMBL" id="CCI49582.1"/>
    </source>
</evidence>
<dbReference type="Pfam" id="PF23440">
    <property type="entry name" value="BROMI_C"/>
    <property type="match status" value="1"/>
</dbReference>
<dbReference type="OrthoDB" id="1668230at2759"/>
<dbReference type="EMBL" id="CAIX01000315">
    <property type="protein sequence ID" value="CCI49582.1"/>
    <property type="molecule type" value="Genomic_DNA"/>
</dbReference>
<dbReference type="AlphaFoldDB" id="A0A024GS22"/>
<dbReference type="InParanoid" id="A0A024GS22"/>
<proteinExistence type="predicted"/>
<dbReference type="InterPro" id="IPR055392">
    <property type="entry name" value="BROMI_C"/>
</dbReference>
<name>A0A024GS22_9STRA</name>
<gene>
    <name evidence="2" type="ORF">BN9_109370</name>
</gene>
<evidence type="ECO:0000259" key="1">
    <source>
        <dbReference type="Pfam" id="PF23440"/>
    </source>
</evidence>